<feature type="compositionally biased region" description="Basic and acidic residues" evidence="1">
    <location>
        <begin position="260"/>
        <end position="274"/>
    </location>
</feature>
<evidence type="ECO:0000256" key="1">
    <source>
        <dbReference type="SAM" id="MobiDB-lite"/>
    </source>
</evidence>
<organism evidence="2 3">
    <name type="scientific">Blattamonas nauphoetae</name>
    <dbReference type="NCBI Taxonomy" id="2049346"/>
    <lineage>
        <taxon>Eukaryota</taxon>
        <taxon>Metamonada</taxon>
        <taxon>Preaxostyla</taxon>
        <taxon>Oxymonadida</taxon>
        <taxon>Blattamonas</taxon>
    </lineage>
</organism>
<gene>
    <name evidence="2" type="ORF">BLNAU_3034</name>
</gene>
<name>A0ABQ9YDZ5_9EUKA</name>
<comment type="caution">
    <text evidence="2">The sequence shown here is derived from an EMBL/GenBank/DDBJ whole genome shotgun (WGS) entry which is preliminary data.</text>
</comment>
<dbReference type="Proteomes" id="UP001281761">
    <property type="component" value="Unassembled WGS sequence"/>
</dbReference>
<protein>
    <submittedName>
        <fullName evidence="2">Uncharacterized protein</fullName>
    </submittedName>
</protein>
<evidence type="ECO:0000313" key="2">
    <source>
        <dbReference type="EMBL" id="KAK2961978.1"/>
    </source>
</evidence>
<accession>A0ABQ9YDZ5</accession>
<evidence type="ECO:0000313" key="3">
    <source>
        <dbReference type="Proteomes" id="UP001281761"/>
    </source>
</evidence>
<proteinExistence type="predicted"/>
<reference evidence="2 3" key="1">
    <citation type="journal article" date="2022" name="bioRxiv">
        <title>Genomics of Preaxostyla Flagellates Illuminates Evolutionary Transitions and the Path Towards Mitochondrial Loss.</title>
        <authorList>
            <person name="Novak L.V.F."/>
            <person name="Treitli S.C."/>
            <person name="Pyrih J."/>
            <person name="Halakuc P."/>
            <person name="Pipaliya S.V."/>
            <person name="Vacek V."/>
            <person name="Brzon O."/>
            <person name="Soukal P."/>
            <person name="Eme L."/>
            <person name="Dacks J.B."/>
            <person name="Karnkowska A."/>
            <person name="Elias M."/>
            <person name="Hampl V."/>
        </authorList>
    </citation>
    <scope>NUCLEOTIDE SEQUENCE [LARGE SCALE GENOMIC DNA]</scope>
    <source>
        <strain evidence="2">NAU3</strain>
        <tissue evidence="2">Gut</tissue>
    </source>
</reference>
<dbReference type="EMBL" id="JARBJD010000013">
    <property type="protein sequence ID" value="KAK2961978.1"/>
    <property type="molecule type" value="Genomic_DNA"/>
</dbReference>
<keyword evidence="3" id="KW-1185">Reference proteome</keyword>
<feature type="region of interest" description="Disordered" evidence="1">
    <location>
        <begin position="251"/>
        <end position="274"/>
    </location>
</feature>
<sequence>MLFTPLHSSSSHADVFNTFIVHVISLGTLISQQLSQKSTSVEGARTTFDGMNSSEDIDSISKNRPPINHYSVHIHGLTFARISSDSDTPSTQCSESISTRFPLSSAHEVVLHRLAFRSKRHVRHEKRRRATCQLDSACRTANEGGRFEARFGVCEPDSHTCLAAHLFRDLCVGWLRLNPCRIVLRCDDLSHSSLPLNPRSVDQHCRAVEVQQVPVLNISSQLALRNRTLRQSDLGLCFFASHLPTTLQHTRPAVDSADSAEGRVRDEGNQRELG</sequence>